<dbReference type="EMBL" id="CABDUW010002391">
    <property type="protein sequence ID" value="VTJ86644.1"/>
    <property type="molecule type" value="Genomic_DNA"/>
</dbReference>
<feature type="compositionally biased region" description="Low complexity" evidence="6">
    <location>
        <begin position="424"/>
        <end position="445"/>
    </location>
</feature>
<evidence type="ECO:0000313" key="10">
    <source>
        <dbReference type="Proteomes" id="UP000335636"/>
    </source>
</evidence>
<dbReference type="PANTHER" id="PTHR23111:SF28">
    <property type="entry name" value="TESTIS-EXPRESSED PROTEIN 13D"/>
    <property type="match status" value="1"/>
</dbReference>
<dbReference type="AlphaFoldDB" id="A0A5E4CXS0"/>
<evidence type="ECO:0000313" key="8">
    <source>
        <dbReference type="EMBL" id="KAF7478668.1"/>
    </source>
</evidence>
<organism evidence="9 10">
    <name type="scientific">Marmota monax</name>
    <name type="common">Woodchuck</name>
    <dbReference type="NCBI Taxonomy" id="9995"/>
    <lineage>
        <taxon>Eukaryota</taxon>
        <taxon>Metazoa</taxon>
        <taxon>Chordata</taxon>
        <taxon>Craniata</taxon>
        <taxon>Vertebrata</taxon>
        <taxon>Euteleostomi</taxon>
        <taxon>Mammalia</taxon>
        <taxon>Eutheria</taxon>
        <taxon>Euarchontoglires</taxon>
        <taxon>Glires</taxon>
        <taxon>Rodentia</taxon>
        <taxon>Sciuromorpha</taxon>
        <taxon>Sciuridae</taxon>
        <taxon>Xerinae</taxon>
        <taxon>Marmotini</taxon>
        <taxon>Marmota</taxon>
    </lineage>
</organism>
<feature type="compositionally biased region" description="Polar residues" evidence="6">
    <location>
        <begin position="452"/>
        <end position="461"/>
    </location>
</feature>
<keyword evidence="3" id="KW-0863">Zinc-finger</keyword>
<keyword evidence="5" id="KW-0175">Coiled coil</keyword>
<proteinExistence type="inferred from homology"/>
<keyword evidence="4" id="KW-0862">Zinc</keyword>
<sequence>MAVEFGDHASGFRHNEVVRFINNEVLMNGGGPEFYMAFRSRPWNEVEDRLRTVVVDPQVPRALKRACTWSALALCVRVVARQREQQGRRVRRLQDQVEEREAACWALASELQRLRQERDDATTQLRFTQVALQQVMDEREVLRGRLLQAERSALADPLPPKVVPIMAAQQHGAVAWPLEGEEQAEVVAAGAQGMPYVEAQMPAPAPLLYVPGHPCPWSQAMQPHVQMPVPHPVPIPVGFPYSTPLQAPVVMESESAGATATTVAAVASQVPPAVTYSPILWAPVGCQEGMAPQCVQSCLSCRGQDEYPENLPGRCNLGDLTSPKQKEGPEGSQGMTSLGESISQSLEGQERPQGKDPMGESISLTQKEGKERPQGTDPLEESSSHIQKEDTAMPQGTAPLVANGSLGQQKDPERPQATPLGSIKSQGMKKSPKKQQSQVQKAKQPQGKKTLESQQLEKSASCSSQVNWICSWCKAVNLPWRLACYKCERAYMPVESGGDDSGKSH</sequence>
<evidence type="ECO:0000256" key="1">
    <source>
        <dbReference type="ARBA" id="ARBA00008287"/>
    </source>
</evidence>
<dbReference type="InterPro" id="IPR049367">
    <property type="entry name" value="TX13C/D_rpt"/>
</dbReference>
<dbReference type="Pfam" id="PF20868">
    <property type="entry name" value="TX13_rpt"/>
    <property type="match status" value="1"/>
</dbReference>
<dbReference type="PANTHER" id="PTHR23111">
    <property type="entry name" value="ZINC FINGER PROTEIN"/>
    <property type="match status" value="1"/>
</dbReference>
<evidence type="ECO:0000256" key="2">
    <source>
        <dbReference type="ARBA" id="ARBA00022723"/>
    </source>
</evidence>
<feature type="domain" description="RanBP2-type" evidence="7">
    <location>
        <begin position="468"/>
        <end position="487"/>
    </location>
</feature>
<name>A0A5E4CXS0_MARMO</name>
<dbReference type="InterPro" id="IPR001876">
    <property type="entry name" value="Znf_RanBP2"/>
</dbReference>
<dbReference type="EMBL" id="WJEC01001489">
    <property type="protein sequence ID" value="KAF7478668.1"/>
    <property type="molecule type" value="Genomic_DNA"/>
</dbReference>
<dbReference type="GO" id="GO:0008270">
    <property type="term" value="F:zinc ion binding"/>
    <property type="evidence" value="ECO:0007669"/>
    <property type="project" value="UniProtKB-KW"/>
</dbReference>
<evidence type="ECO:0000256" key="3">
    <source>
        <dbReference type="ARBA" id="ARBA00022771"/>
    </source>
</evidence>
<dbReference type="Proteomes" id="UP000335636">
    <property type="component" value="Unassembled WGS sequence"/>
</dbReference>
<evidence type="ECO:0000256" key="5">
    <source>
        <dbReference type="SAM" id="Coils"/>
    </source>
</evidence>
<reference evidence="8" key="2">
    <citation type="submission" date="2020-08" db="EMBL/GenBank/DDBJ databases">
        <authorList>
            <person name="Shumante A."/>
            <person name="Zimin A.V."/>
            <person name="Puiu D."/>
            <person name="Salzberg S.L."/>
        </authorList>
    </citation>
    <scope>NUCLEOTIDE SEQUENCE</scope>
    <source>
        <strain evidence="8">WC2-LM</strain>
        <tissue evidence="8">Liver</tissue>
    </source>
</reference>
<dbReference type="PROSITE" id="PS01358">
    <property type="entry name" value="ZF_RANBP2_1"/>
    <property type="match status" value="1"/>
</dbReference>
<comment type="similarity">
    <text evidence="1">Belongs to the TEX13 family.</text>
</comment>
<feature type="compositionally biased region" description="Basic and acidic residues" evidence="6">
    <location>
        <begin position="348"/>
        <end position="358"/>
    </location>
</feature>
<feature type="coiled-coil region" evidence="5">
    <location>
        <begin position="83"/>
        <end position="152"/>
    </location>
</feature>
<dbReference type="GO" id="GO:0003729">
    <property type="term" value="F:mRNA binding"/>
    <property type="evidence" value="ECO:0007669"/>
    <property type="project" value="TreeGrafter"/>
</dbReference>
<keyword evidence="10" id="KW-1185">Reference proteome</keyword>
<protein>
    <recommendedName>
        <fullName evidence="7">RanBP2-type domain-containing protein</fullName>
    </recommendedName>
</protein>
<dbReference type="InterPro" id="IPR028193">
    <property type="entry name" value="TEX13A-D_N"/>
</dbReference>
<dbReference type="Proteomes" id="UP000662637">
    <property type="component" value="Unassembled WGS sequence"/>
</dbReference>
<feature type="compositionally biased region" description="Basic and acidic residues" evidence="6">
    <location>
        <begin position="382"/>
        <end position="391"/>
    </location>
</feature>
<accession>A0A5E4CXS0</accession>
<dbReference type="Pfam" id="PF15186">
    <property type="entry name" value="TEX13"/>
    <property type="match status" value="1"/>
</dbReference>
<reference evidence="9 10" key="1">
    <citation type="submission" date="2019-04" db="EMBL/GenBank/DDBJ databases">
        <authorList>
            <person name="Alioto T."/>
            <person name="Alioto T."/>
        </authorList>
    </citation>
    <scope>NUCLEOTIDE SEQUENCE [LARGE SCALE GENOMIC DNA]</scope>
</reference>
<evidence type="ECO:0000256" key="6">
    <source>
        <dbReference type="SAM" id="MobiDB-lite"/>
    </source>
</evidence>
<evidence type="ECO:0000259" key="7">
    <source>
        <dbReference type="PROSITE" id="PS01358"/>
    </source>
</evidence>
<keyword evidence="2" id="KW-0479">Metal-binding</keyword>
<gene>
    <name evidence="8" type="ORF">GHT09_010164</name>
    <name evidence="9" type="ORF">MONAX_5E013492</name>
</gene>
<feature type="compositionally biased region" description="Polar residues" evidence="6">
    <location>
        <begin position="333"/>
        <end position="347"/>
    </location>
</feature>
<feature type="region of interest" description="Disordered" evidence="6">
    <location>
        <begin position="312"/>
        <end position="461"/>
    </location>
</feature>
<evidence type="ECO:0000256" key="4">
    <source>
        <dbReference type="ARBA" id="ARBA00022833"/>
    </source>
</evidence>
<evidence type="ECO:0000313" key="9">
    <source>
        <dbReference type="EMBL" id="VTJ86644.1"/>
    </source>
</evidence>